<sequence>MNIECTWGIPESYVDETEGYTTISDGSDDFCIFIIKSFDFYDDAAKYKLVDELTDGIDESILSAECDIVEGANYYLTIEFDQEESAYACLGYKVGDCSVLKFAATALNQFGLHKLKRAIQGIQEKDQMYN</sequence>
<evidence type="ECO:0000313" key="3">
    <source>
        <dbReference type="Proteomes" id="UP000287615"/>
    </source>
</evidence>
<evidence type="ECO:0000313" key="4">
    <source>
        <dbReference type="Proteomes" id="UP000288892"/>
    </source>
</evidence>
<proteinExistence type="predicted"/>
<dbReference type="AlphaFoldDB" id="A0A3S3QPK3"/>
<accession>A0A3S3QPK3</accession>
<dbReference type="Proteomes" id="UP000288892">
    <property type="component" value="Unassembled WGS sequence"/>
</dbReference>
<comment type="caution">
    <text evidence="2">The sequence shown here is derived from an EMBL/GenBank/DDBJ whole genome shotgun (WGS) entry which is preliminary data.</text>
</comment>
<keyword evidence="4" id="KW-1185">Reference proteome</keyword>
<dbReference type="EMBL" id="MTKS01000321">
    <property type="protein sequence ID" value="RWX50423.1"/>
    <property type="molecule type" value="Genomic_DNA"/>
</dbReference>
<reference evidence="3 4" key="1">
    <citation type="submission" date="2017-01" db="EMBL/GenBank/DDBJ databases">
        <title>The cable genome- insights into the physiology and evolution of filamentous bacteria capable of sulfide oxidation via long distance electron transfer.</title>
        <authorList>
            <person name="Schreiber L."/>
            <person name="Bjerg J.T."/>
            <person name="Boggild A."/>
            <person name="Van De Vossenberg J."/>
            <person name="Meysman F."/>
            <person name="Nielsen L.P."/>
            <person name="Schramm A."/>
            <person name="Kjeldsen K.U."/>
        </authorList>
    </citation>
    <scope>NUCLEOTIDE SEQUENCE [LARGE SCALE GENOMIC DNA]</scope>
    <source>
        <strain evidence="2">A3</strain>
        <strain evidence="1">A5</strain>
    </source>
</reference>
<dbReference type="EMBL" id="MTKR01000006">
    <property type="protein sequence ID" value="RWX50909.1"/>
    <property type="molecule type" value="Genomic_DNA"/>
</dbReference>
<protein>
    <submittedName>
        <fullName evidence="2">Uncharacterized protein</fullName>
    </submittedName>
</protein>
<organism evidence="2 3">
    <name type="scientific">Candidatus Electrothrix marina</name>
    <dbReference type="NCBI Taxonomy" id="1859130"/>
    <lineage>
        <taxon>Bacteria</taxon>
        <taxon>Pseudomonadati</taxon>
        <taxon>Thermodesulfobacteriota</taxon>
        <taxon>Desulfobulbia</taxon>
        <taxon>Desulfobulbales</taxon>
        <taxon>Desulfobulbaceae</taxon>
        <taxon>Candidatus Electrothrix</taxon>
    </lineage>
</organism>
<name>A0A3S3QPK3_9BACT</name>
<evidence type="ECO:0000313" key="1">
    <source>
        <dbReference type="EMBL" id="RWX50423.1"/>
    </source>
</evidence>
<evidence type="ECO:0000313" key="2">
    <source>
        <dbReference type="EMBL" id="RWX50909.1"/>
    </source>
</evidence>
<gene>
    <name evidence="2" type="ORF">VU00_10061</name>
    <name evidence="1" type="ORF">VU01_13212</name>
</gene>
<dbReference type="Proteomes" id="UP000287615">
    <property type="component" value="Unassembled WGS sequence"/>
</dbReference>